<dbReference type="GO" id="GO:0003887">
    <property type="term" value="F:DNA-directed DNA polymerase activity"/>
    <property type="evidence" value="ECO:0007669"/>
    <property type="project" value="UniProtKB-EC"/>
</dbReference>
<dbReference type="FunFam" id="1.10.150.20:FF:000003">
    <property type="entry name" value="DNA polymerase I"/>
    <property type="match status" value="1"/>
</dbReference>
<reference evidence="5" key="1">
    <citation type="submission" date="2018-06" db="EMBL/GenBank/DDBJ databases">
        <authorList>
            <person name="Zhirakovskaya E."/>
        </authorList>
    </citation>
    <scope>NUCLEOTIDE SEQUENCE</scope>
</reference>
<dbReference type="PANTHER" id="PTHR42646:SF2">
    <property type="entry name" value="5'-3' EXONUCLEASE FAMILY PROTEIN"/>
    <property type="match status" value="1"/>
</dbReference>
<evidence type="ECO:0000259" key="4">
    <source>
        <dbReference type="SMART" id="SM00475"/>
    </source>
</evidence>
<dbReference type="CDD" id="cd09859">
    <property type="entry name" value="PIN_53EXO"/>
    <property type="match status" value="1"/>
</dbReference>
<protein>
    <submittedName>
        <fullName evidence="5">DNA polymerase I</fullName>
        <ecNumber evidence="5">2.7.7.7</ecNumber>
    </submittedName>
</protein>
<dbReference type="EMBL" id="UOFA01000106">
    <property type="protein sequence ID" value="VAW44305.1"/>
    <property type="molecule type" value="Genomic_DNA"/>
</dbReference>
<dbReference type="Gene3D" id="1.10.150.20">
    <property type="entry name" value="5' to 3' exonuclease, C-terminal subdomain"/>
    <property type="match status" value="1"/>
</dbReference>
<accession>A0A3B0VL78</accession>
<dbReference type="GO" id="GO:0008409">
    <property type="term" value="F:5'-3' exonuclease activity"/>
    <property type="evidence" value="ECO:0007669"/>
    <property type="project" value="InterPro"/>
</dbReference>
<name>A0A3B0VL78_9ZZZZ</name>
<dbReference type="InterPro" id="IPR020045">
    <property type="entry name" value="DNA_polI_H3TH"/>
</dbReference>
<dbReference type="AlphaFoldDB" id="A0A3B0VL78"/>
<gene>
    <name evidence="5" type="ORF">MNBD_GAMMA02-1852</name>
</gene>
<keyword evidence="3" id="KW-0238">DNA-binding</keyword>
<dbReference type="CDD" id="cd09898">
    <property type="entry name" value="H3TH_53EXO"/>
    <property type="match status" value="1"/>
</dbReference>
<dbReference type="InterPro" id="IPR036279">
    <property type="entry name" value="5-3_exonuclease_C_sf"/>
</dbReference>
<dbReference type="SUPFAM" id="SSF88723">
    <property type="entry name" value="PIN domain-like"/>
    <property type="match status" value="1"/>
</dbReference>
<proteinExistence type="predicted"/>
<dbReference type="InterPro" id="IPR008918">
    <property type="entry name" value="HhH2"/>
</dbReference>
<dbReference type="InterPro" id="IPR002421">
    <property type="entry name" value="5-3_exonuclease"/>
</dbReference>
<keyword evidence="2" id="KW-0378">Hydrolase</keyword>
<evidence type="ECO:0000256" key="2">
    <source>
        <dbReference type="ARBA" id="ARBA00022801"/>
    </source>
</evidence>
<dbReference type="GO" id="GO:0003677">
    <property type="term" value="F:DNA binding"/>
    <property type="evidence" value="ECO:0007669"/>
    <property type="project" value="UniProtKB-KW"/>
</dbReference>
<dbReference type="EC" id="2.7.7.7" evidence="5"/>
<organism evidence="5">
    <name type="scientific">hydrothermal vent metagenome</name>
    <dbReference type="NCBI Taxonomy" id="652676"/>
    <lineage>
        <taxon>unclassified sequences</taxon>
        <taxon>metagenomes</taxon>
        <taxon>ecological metagenomes</taxon>
    </lineage>
</organism>
<dbReference type="SUPFAM" id="SSF47807">
    <property type="entry name" value="5' to 3' exonuclease, C-terminal subdomain"/>
    <property type="match status" value="1"/>
</dbReference>
<dbReference type="SMART" id="SM00475">
    <property type="entry name" value="53EXOc"/>
    <property type="match status" value="1"/>
</dbReference>
<dbReference type="GO" id="GO:0033567">
    <property type="term" value="P:DNA replication, Okazaki fragment processing"/>
    <property type="evidence" value="ECO:0007669"/>
    <property type="project" value="InterPro"/>
</dbReference>
<dbReference type="PANTHER" id="PTHR42646">
    <property type="entry name" value="FLAP ENDONUCLEASE XNI"/>
    <property type="match status" value="1"/>
</dbReference>
<feature type="domain" description="5'-3' exonuclease" evidence="4">
    <location>
        <begin position="11"/>
        <end position="275"/>
    </location>
</feature>
<dbReference type="GO" id="GO:0017108">
    <property type="term" value="F:5'-flap endonuclease activity"/>
    <property type="evidence" value="ECO:0007669"/>
    <property type="project" value="InterPro"/>
</dbReference>
<dbReference type="InterPro" id="IPR038969">
    <property type="entry name" value="FEN"/>
</dbReference>
<evidence type="ECO:0000256" key="3">
    <source>
        <dbReference type="ARBA" id="ARBA00023125"/>
    </source>
</evidence>
<dbReference type="Pfam" id="PF02739">
    <property type="entry name" value="5_3_exonuc_N"/>
    <property type="match status" value="1"/>
</dbReference>
<evidence type="ECO:0000313" key="5">
    <source>
        <dbReference type="EMBL" id="VAW44305.1"/>
    </source>
</evidence>
<evidence type="ECO:0000256" key="1">
    <source>
        <dbReference type="ARBA" id="ARBA00022722"/>
    </source>
</evidence>
<dbReference type="SMART" id="SM00279">
    <property type="entry name" value="HhH2"/>
    <property type="match status" value="1"/>
</dbReference>
<keyword evidence="1" id="KW-0540">Nuclease</keyword>
<dbReference type="InterPro" id="IPR020046">
    <property type="entry name" value="5-3_exonucl_a-hlix_arch_N"/>
</dbReference>
<dbReference type="InterPro" id="IPR029060">
    <property type="entry name" value="PIN-like_dom_sf"/>
</dbReference>
<dbReference type="Pfam" id="PF01367">
    <property type="entry name" value="5_3_exonuc"/>
    <property type="match status" value="1"/>
</dbReference>
<keyword evidence="5" id="KW-0808">Transferase</keyword>
<dbReference type="Gene3D" id="3.40.50.1010">
    <property type="entry name" value="5'-nuclease"/>
    <property type="match status" value="1"/>
</dbReference>
<sequence length="304" mass="34348">MAAKMTEETTKKPTVFLIDSSVFVFRSYYSMSTDLVDIHGNTNHAVYGFARFLVRFIKQTKPQYIGAAFDEASTTSFRNEIYPLYKANRDPAPADLTLQFKHCQKLALLLGISIFADNSYEADDLIGTLHHIYANRGYNICVVSADKDLAQLVRPTDWWWDYGKSKPLGFNALTEKFGVRPDQICDFLALAGDQVDNIPGIKGIGTKTAQILLNHFNDLDSLLARYKEVEFLSFRGAKSCQLKIKNCHEDARLSKQLSQIVVDAPLENDDIIKSRVSQEPLISFIEEMNFGPMLRRELLEAATT</sequence>
<keyword evidence="5" id="KW-0548">Nucleotidyltransferase</keyword>